<protein>
    <submittedName>
        <fullName evidence="2">Uncharacterized protein</fullName>
    </submittedName>
</protein>
<feature type="signal peptide" evidence="1">
    <location>
        <begin position="1"/>
        <end position="23"/>
    </location>
</feature>
<keyword evidence="4" id="KW-1185">Reference proteome</keyword>
<feature type="chain" id="PRO_5036315807" evidence="1">
    <location>
        <begin position="24"/>
        <end position="190"/>
    </location>
</feature>
<evidence type="ECO:0000313" key="5">
    <source>
        <dbReference type="Proteomes" id="UP000373449"/>
    </source>
</evidence>
<dbReference type="AlphaFoldDB" id="A0A2C6DKI3"/>
<dbReference type="RefSeq" id="WP_029093220.1">
    <property type="nucleotide sequence ID" value="NZ_BRLG01000034.1"/>
</dbReference>
<dbReference type="OrthoDB" id="9921319at2"/>
<evidence type="ECO:0000313" key="2">
    <source>
        <dbReference type="EMBL" id="PHI29717.1"/>
    </source>
</evidence>
<dbReference type="STRING" id="1111728.GCA_000427805_00621"/>
<evidence type="ECO:0000313" key="4">
    <source>
        <dbReference type="Proteomes" id="UP000224974"/>
    </source>
</evidence>
<evidence type="ECO:0000313" key="3">
    <source>
        <dbReference type="EMBL" id="VFS48103.1"/>
    </source>
</evidence>
<evidence type="ECO:0000256" key="1">
    <source>
        <dbReference type="SAM" id="SignalP"/>
    </source>
</evidence>
<reference evidence="3 5" key="3">
    <citation type="submission" date="2019-03" db="EMBL/GenBank/DDBJ databases">
        <authorList>
            <consortium name="Pathogen Informatics"/>
        </authorList>
    </citation>
    <scope>NUCLEOTIDE SEQUENCE [LARGE SCALE GENOMIC DNA]</scope>
    <source>
        <strain evidence="3 5">NCTC12282</strain>
    </source>
</reference>
<keyword evidence="1" id="KW-0732">Signal</keyword>
<dbReference type="EMBL" id="PDDX01000001">
    <property type="protein sequence ID" value="PHI29717.1"/>
    <property type="molecule type" value="Genomic_DNA"/>
</dbReference>
<dbReference type="Proteomes" id="UP000373449">
    <property type="component" value="Unassembled WGS sequence"/>
</dbReference>
<sequence>MKPTASLTAIILAGFLLCLPAFAAEPQNAGQYKITQLPISDFETYNCDAECEANYTFYEFEQLDPQLQKALAEQNKQNAFGLDGDGDTGYYFLPPKGDIQVMLATRDIVVNSGRLVTMKNNQLIDQMLISFGGPDDELVIQFELDKNYQLTLKRGISDTDHEKPVVWHELWVYQLGDDGKLSEVKKTLIK</sequence>
<dbReference type="Proteomes" id="UP000224974">
    <property type="component" value="Unassembled WGS sequence"/>
</dbReference>
<accession>A0A2C6DKI3</accession>
<dbReference type="EMBL" id="CAADJA010000002">
    <property type="protein sequence ID" value="VFS48103.1"/>
    <property type="molecule type" value="Genomic_DNA"/>
</dbReference>
<name>A0A2C6DKI3_9GAMM</name>
<organism evidence="2 4">
    <name type="scientific">Budvicia aquatica</name>
    <dbReference type="NCBI Taxonomy" id="82979"/>
    <lineage>
        <taxon>Bacteria</taxon>
        <taxon>Pseudomonadati</taxon>
        <taxon>Pseudomonadota</taxon>
        <taxon>Gammaproteobacteria</taxon>
        <taxon>Enterobacterales</taxon>
        <taxon>Budviciaceae</taxon>
        <taxon>Budvicia</taxon>
    </lineage>
</organism>
<proteinExistence type="predicted"/>
<reference evidence="2" key="2">
    <citation type="submission" date="2017-09" db="EMBL/GenBank/DDBJ databases">
        <title>FDA dAtabase for Regulatory Grade micrObial Sequences (FDA-ARGOS): Supporting development and validation of Infectious Disease Dx tests.</title>
        <authorList>
            <person name="Minogue T."/>
            <person name="Wolcott M."/>
            <person name="Wasieloski L."/>
            <person name="Aguilar W."/>
            <person name="Moore D."/>
            <person name="Tallon L.J."/>
            <person name="Sadzewicz L."/>
            <person name="Ott S."/>
            <person name="Zhao X."/>
            <person name="Nagaraj S."/>
            <person name="Vavikolanu K."/>
            <person name="Aluvathingal J."/>
            <person name="Nadendla S."/>
            <person name="Sichtig H."/>
        </authorList>
    </citation>
    <scope>NUCLEOTIDE SEQUENCE</scope>
    <source>
        <strain evidence="2">FDAARGOS_387</strain>
    </source>
</reference>
<reference evidence="4" key="1">
    <citation type="submission" date="2017-09" db="EMBL/GenBank/DDBJ databases">
        <title>FDA dAtabase for Regulatory Grade micrObial Sequences (FDA-ARGOS): Supporting development and validation of Infectious Disease Dx tests.</title>
        <authorList>
            <person name="Minogue T."/>
            <person name="Wolcott M."/>
            <person name="Wasieloski L."/>
            <person name="Aguilar W."/>
            <person name="Moore D."/>
            <person name="Tallon L."/>
            <person name="Sadzewicz L."/>
            <person name="Ott S."/>
            <person name="Zhao X."/>
            <person name="Nagaraj S."/>
            <person name="Vavikolanu K."/>
            <person name="Aluvathingal J."/>
            <person name="Nadendla S."/>
            <person name="Sichtig H."/>
        </authorList>
    </citation>
    <scope>NUCLEOTIDE SEQUENCE [LARGE SCALE GENOMIC DNA]</scope>
    <source>
        <strain evidence="4">FDAARGOS_387</strain>
    </source>
</reference>
<gene>
    <name evidence="2" type="ORF">CRN84_10400</name>
    <name evidence="3" type="ORF">NCTC12282_03016</name>
</gene>